<feature type="coiled-coil region" evidence="9">
    <location>
        <begin position="171"/>
        <end position="198"/>
    </location>
</feature>
<feature type="compositionally biased region" description="Low complexity" evidence="10">
    <location>
        <begin position="431"/>
        <end position="443"/>
    </location>
</feature>
<keyword evidence="11" id="KW-1133">Transmembrane helix</keyword>
<dbReference type="GO" id="GO:0046983">
    <property type="term" value="F:protein dimerization activity"/>
    <property type="evidence" value="ECO:0007669"/>
    <property type="project" value="InterPro"/>
</dbReference>
<evidence type="ECO:0000259" key="13">
    <source>
        <dbReference type="Pfam" id="PF13581"/>
    </source>
</evidence>
<accession>A0A7W9Q5N5</accession>
<dbReference type="Pfam" id="PF13581">
    <property type="entry name" value="HATPase_c_2"/>
    <property type="match status" value="1"/>
</dbReference>
<evidence type="ECO:0000256" key="3">
    <source>
        <dbReference type="ARBA" id="ARBA00022553"/>
    </source>
</evidence>
<evidence type="ECO:0000256" key="7">
    <source>
        <dbReference type="ARBA" id="ARBA00022840"/>
    </source>
</evidence>
<feature type="compositionally biased region" description="Gly residues" evidence="10">
    <location>
        <begin position="421"/>
        <end position="430"/>
    </location>
</feature>
<dbReference type="EMBL" id="JACHJL010000001">
    <property type="protein sequence ID" value="MBB5933052.1"/>
    <property type="molecule type" value="Genomic_DNA"/>
</dbReference>
<feature type="transmembrane region" description="Helical" evidence="11">
    <location>
        <begin position="95"/>
        <end position="113"/>
    </location>
</feature>
<feature type="transmembrane region" description="Helical" evidence="11">
    <location>
        <begin position="120"/>
        <end position="138"/>
    </location>
</feature>
<keyword evidence="11" id="KW-0472">Membrane</keyword>
<keyword evidence="3" id="KW-0597">Phosphoprotein</keyword>
<feature type="domain" description="Signal transduction histidine kinase subgroup 3 dimerisation and phosphoacceptor" evidence="12">
    <location>
        <begin position="196"/>
        <end position="266"/>
    </location>
</feature>
<evidence type="ECO:0000313" key="14">
    <source>
        <dbReference type="EMBL" id="MBB5933052.1"/>
    </source>
</evidence>
<dbReference type="InterPro" id="IPR011712">
    <property type="entry name" value="Sig_transdc_His_kin_sub3_dim/P"/>
</dbReference>
<keyword evidence="7" id="KW-0067">ATP-binding</keyword>
<evidence type="ECO:0000256" key="2">
    <source>
        <dbReference type="ARBA" id="ARBA00012438"/>
    </source>
</evidence>
<evidence type="ECO:0000256" key="10">
    <source>
        <dbReference type="SAM" id="MobiDB-lite"/>
    </source>
</evidence>
<dbReference type="Gene3D" id="1.20.5.1930">
    <property type="match status" value="1"/>
</dbReference>
<protein>
    <recommendedName>
        <fullName evidence="2">histidine kinase</fullName>
        <ecNumber evidence="2">2.7.13.3</ecNumber>
    </recommendedName>
</protein>
<feature type="region of interest" description="Disordered" evidence="10">
    <location>
        <begin position="360"/>
        <end position="443"/>
    </location>
</feature>
<keyword evidence="5" id="KW-0547">Nucleotide-binding</keyword>
<reference evidence="14 15" key="1">
    <citation type="submission" date="2020-08" db="EMBL/GenBank/DDBJ databases">
        <title>Genomic Encyclopedia of Type Strains, Phase III (KMG-III): the genomes of soil and plant-associated and newly described type strains.</title>
        <authorList>
            <person name="Whitman W."/>
        </authorList>
    </citation>
    <scope>NUCLEOTIDE SEQUENCE [LARGE SCALE GENOMIC DNA]</scope>
    <source>
        <strain evidence="14 15">CECT 8305</strain>
    </source>
</reference>
<evidence type="ECO:0000256" key="1">
    <source>
        <dbReference type="ARBA" id="ARBA00000085"/>
    </source>
</evidence>
<dbReference type="AlphaFoldDB" id="A0A7W9Q5N5"/>
<name>A0A7W9Q5N5_9ACTN</name>
<comment type="caution">
    <text evidence="14">The sequence shown here is derived from an EMBL/GenBank/DDBJ whole genome shotgun (WGS) entry which is preliminary data.</text>
</comment>
<keyword evidence="11" id="KW-0812">Transmembrane</keyword>
<keyword evidence="15" id="KW-1185">Reference proteome</keyword>
<keyword evidence="4" id="KW-0808">Transferase</keyword>
<evidence type="ECO:0000256" key="6">
    <source>
        <dbReference type="ARBA" id="ARBA00022777"/>
    </source>
</evidence>
<proteinExistence type="predicted"/>
<gene>
    <name evidence="14" type="ORF">FHS42_000070</name>
</gene>
<evidence type="ECO:0000256" key="11">
    <source>
        <dbReference type="SAM" id="Phobius"/>
    </source>
</evidence>
<dbReference type="Proteomes" id="UP000588098">
    <property type="component" value="Unassembled WGS sequence"/>
</dbReference>
<dbReference type="Gene3D" id="3.30.565.10">
    <property type="entry name" value="Histidine kinase-like ATPase, C-terminal domain"/>
    <property type="match status" value="1"/>
</dbReference>
<evidence type="ECO:0000259" key="12">
    <source>
        <dbReference type="Pfam" id="PF07730"/>
    </source>
</evidence>
<dbReference type="SUPFAM" id="SSF55874">
    <property type="entry name" value="ATPase domain of HSP90 chaperone/DNA topoisomerase II/histidine kinase"/>
    <property type="match status" value="1"/>
</dbReference>
<dbReference type="PANTHER" id="PTHR24421">
    <property type="entry name" value="NITRATE/NITRITE SENSOR PROTEIN NARX-RELATED"/>
    <property type="match status" value="1"/>
</dbReference>
<dbReference type="InterPro" id="IPR036890">
    <property type="entry name" value="HATPase_C_sf"/>
</dbReference>
<dbReference type="GO" id="GO:0016020">
    <property type="term" value="C:membrane"/>
    <property type="evidence" value="ECO:0007669"/>
    <property type="project" value="InterPro"/>
</dbReference>
<feature type="compositionally biased region" description="Low complexity" evidence="10">
    <location>
        <begin position="410"/>
        <end position="420"/>
    </location>
</feature>
<organism evidence="14 15">
    <name type="scientific">Streptomyces zagrosensis</name>
    <dbReference type="NCBI Taxonomy" id="1042984"/>
    <lineage>
        <taxon>Bacteria</taxon>
        <taxon>Bacillati</taxon>
        <taxon>Actinomycetota</taxon>
        <taxon>Actinomycetes</taxon>
        <taxon>Kitasatosporales</taxon>
        <taxon>Streptomycetaceae</taxon>
        <taxon>Streptomyces</taxon>
    </lineage>
</organism>
<feature type="transmembrane region" description="Helical" evidence="11">
    <location>
        <begin position="56"/>
        <end position="75"/>
    </location>
</feature>
<comment type="catalytic activity">
    <reaction evidence="1">
        <text>ATP + protein L-histidine = ADP + protein N-phospho-L-histidine.</text>
        <dbReference type="EC" id="2.7.13.3"/>
    </reaction>
</comment>
<feature type="domain" description="Histidine kinase/HSP90-like ATPase" evidence="13">
    <location>
        <begin position="322"/>
        <end position="381"/>
    </location>
</feature>
<evidence type="ECO:0000256" key="4">
    <source>
        <dbReference type="ARBA" id="ARBA00022679"/>
    </source>
</evidence>
<dbReference type="InterPro" id="IPR003594">
    <property type="entry name" value="HATPase_dom"/>
</dbReference>
<sequence length="529" mass="54656">MQMTEFTGVALRGGRLARVFTMSRPTAGDVTLGLGVLAMQTALALTVTNDGHRPDALGWTLLIISALALVSRRVAPMATTVVVVLAVGPYHSLDYAHFATVPAGVVALYALAVGAPPLRALLALSVIVAAMTLVMSSSSDSQDVSEMLRGSGWLLAVVVIGIAIRTHRSYVAAIVERAERAERTREEEAARRVAEERLRIARDLHDLLAHSITLIGVQTSVAAHVLVADPDRLDRETVAKALDSIADTCRDARAELRTTLQVLRAGDPDPSSDATRPPPGLAGLSDLAKSAEAAGARVTLDFRLTAADASAVPPAVGAAAYRIVQEALTNAVRHAGPDVRTVATVERVPLPWADGEALRVTVTDDGPPYPQAQGSPHSQAQGPRHPQAQGLRRARSPEPASPLRESISTAGRRVASSTGGAARGSPGGPGQSPTGPGAAVAGPSVGAFGATGSGGTEGFGIAGMQERARSVGGTVTAGRRVEAPGFAVQAVLPLGSEPHGGRTMPRIDPSVPWRRIARGPVAEAKEDTA</sequence>
<dbReference type="PANTHER" id="PTHR24421:SF10">
    <property type="entry name" value="NITRATE_NITRITE SENSOR PROTEIN NARQ"/>
    <property type="match status" value="1"/>
</dbReference>
<keyword evidence="6 14" id="KW-0418">Kinase</keyword>
<keyword evidence="8" id="KW-0902">Two-component regulatory system</keyword>
<evidence type="ECO:0000313" key="15">
    <source>
        <dbReference type="Proteomes" id="UP000588098"/>
    </source>
</evidence>
<dbReference type="EC" id="2.7.13.3" evidence="2"/>
<evidence type="ECO:0000256" key="9">
    <source>
        <dbReference type="SAM" id="Coils"/>
    </source>
</evidence>
<evidence type="ECO:0000256" key="5">
    <source>
        <dbReference type="ARBA" id="ARBA00022741"/>
    </source>
</evidence>
<dbReference type="InterPro" id="IPR050482">
    <property type="entry name" value="Sensor_HK_TwoCompSys"/>
</dbReference>
<keyword evidence="9" id="KW-0175">Coiled coil</keyword>
<dbReference type="GO" id="GO:0005524">
    <property type="term" value="F:ATP binding"/>
    <property type="evidence" value="ECO:0007669"/>
    <property type="project" value="UniProtKB-KW"/>
</dbReference>
<feature type="compositionally biased region" description="Polar residues" evidence="10">
    <location>
        <begin position="372"/>
        <end position="381"/>
    </location>
</feature>
<feature type="transmembrane region" description="Helical" evidence="11">
    <location>
        <begin position="150"/>
        <end position="167"/>
    </location>
</feature>
<evidence type="ECO:0000256" key="8">
    <source>
        <dbReference type="ARBA" id="ARBA00023012"/>
    </source>
</evidence>
<dbReference type="Pfam" id="PF07730">
    <property type="entry name" value="HisKA_3"/>
    <property type="match status" value="1"/>
</dbReference>
<dbReference type="GO" id="GO:0000155">
    <property type="term" value="F:phosphorelay sensor kinase activity"/>
    <property type="evidence" value="ECO:0007669"/>
    <property type="project" value="InterPro"/>
</dbReference>